<dbReference type="InterPro" id="IPR011250">
    <property type="entry name" value="OMP/PagP_B-barrel"/>
</dbReference>
<dbReference type="Proteomes" id="UP000054877">
    <property type="component" value="Unassembled WGS sequence"/>
</dbReference>
<comment type="caution">
    <text evidence="1">The sequence shown here is derived from an EMBL/GenBank/DDBJ whole genome shotgun (WGS) entry which is preliminary data.</text>
</comment>
<gene>
    <name evidence="1" type="ORF">Lspi_0943</name>
</gene>
<name>A0A0W0Z6N5_LEGSP</name>
<sequence>MRMNRKIVYGYGTGVLLAGILNNTVMAGEPGKTNVAPSLFPWVVSVSAGPVWARGGESQTFFLAPDIEKTYAADKSSNGLFYGEIFLGLQKSLVRQFQGQIGVAVAATGDADLSGEIWDDADPQFNNYAYNYKLSHSHIALKGKLLAGQWNTLIPWISGSIGAGFNRAHEFHNRPTIFEALANPDFASHTKTAFTYTVGAGVQKVLNNHWQAGVGYEFADWGKSELYRAESQTLNSGLAMDHLRTNGLLFNITYIA</sequence>
<evidence type="ECO:0000313" key="2">
    <source>
        <dbReference type="Proteomes" id="UP000054877"/>
    </source>
</evidence>
<dbReference type="SUPFAM" id="SSF56925">
    <property type="entry name" value="OMPA-like"/>
    <property type="match status" value="1"/>
</dbReference>
<proteinExistence type="predicted"/>
<dbReference type="Gene3D" id="2.40.160.20">
    <property type="match status" value="1"/>
</dbReference>
<accession>A0A0W0Z6N5</accession>
<evidence type="ECO:0008006" key="3">
    <source>
        <dbReference type="Google" id="ProtNLM"/>
    </source>
</evidence>
<dbReference type="AlphaFoldDB" id="A0A0W0Z6N5"/>
<dbReference type="EMBL" id="LNYX01000012">
    <property type="protein sequence ID" value="KTD64776.1"/>
    <property type="molecule type" value="Genomic_DNA"/>
</dbReference>
<keyword evidence="2" id="KW-1185">Reference proteome</keyword>
<dbReference type="PATRIC" id="fig|452.5.peg.1032"/>
<dbReference type="STRING" id="452.Lspi_0943"/>
<reference evidence="1 2" key="1">
    <citation type="submission" date="2015-11" db="EMBL/GenBank/DDBJ databases">
        <title>Genomic analysis of 38 Legionella species identifies large and diverse effector repertoires.</title>
        <authorList>
            <person name="Burstein D."/>
            <person name="Amaro F."/>
            <person name="Zusman T."/>
            <person name="Lifshitz Z."/>
            <person name="Cohen O."/>
            <person name="Gilbert J.A."/>
            <person name="Pupko T."/>
            <person name="Shuman H.A."/>
            <person name="Segal G."/>
        </authorList>
    </citation>
    <scope>NUCLEOTIDE SEQUENCE [LARGE SCALE GENOMIC DNA]</scope>
    <source>
        <strain evidence="1 2">Mt.St.Helens-9</strain>
    </source>
</reference>
<protein>
    <recommendedName>
        <fullName evidence="3">Opacity protein and related surface antigens</fullName>
    </recommendedName>
</protein>
<organism evidence="1 2">
    <name type="scientific">Legionella spiritensis</name>
    <dbReference type="NCBI Taxonomy" id="452"/>
    <lineage>
        <taxon>Bacteria</taxon>
        <taxon>Pseudomonadati</taxon>
        <taxon>Pseudomonadota</taxon>
        <taxon>Gammaproteobacteria</taxon>
        <taxon>Legionellales</taxon>
        <taxon>Legionellaceae</taxon>
        <taxon>Legionella</taxon>
    </lineage>
</organism>
<evidence type="ECO:0000313" key="1">
    <source>
        <dbReference type="EMBL" id="KTD64776.1"/>
    </source>
</evidence>